<dbReference type="PANTHER" id="PTHR33355">
    <property type="entry name" value="WALL-ASSOCIATED RECEPTOR KINASE CARBOXY-TERMINAL PROTEIN-RELATED"/>
    <property type="match status" value="1"/>
</dbReference>
<proteinExistence type="predicted"/>
<dbReference type="PROSITE" id="PS51257">
    <property type="entry name" value="PROKAR_LIPOPROTEIN"/>
    <property type="match status" value="1"/>
</dbReference>
<evidence type="ECO:0008006" key="4">
    <source>
        <dbReference type="Google" id="ProtNLM"/>
    </source>
</evidence>
<evidence type="ECO:0000313" key="2">
    <source>
        <dbReference type="EMBL" id="EXB53698.1"/>
    </source>
</evidence>
<dbReference type="PANTHER" id="PTHR33355:SF11">
    <property type="entry name" value="WALL-ASSOCIATED RECEPTOR KINASE GALACTURONAN-BINDING DOMAIN-CONTAINING PROTEIN"/>
    <property type="match status" value="1"/>
</dbReference>
<dbReference type="OrthoDB" id="1870516at2759"/>
<keyword evidence="3" id="KW-1185">Reference proteome</keyword>
<keyword evidence="1" id="KW-0732">Signal</keyword>
<protein>
    <recommendedName>
        <fullName evidence="4">Wall-associated receptor kinase C-terminal domain-containing protein</fullName>
    </recommendedName>
</protein>
<dbReference type="KEGG" id="mnt:21392331"/>
<accession>W9R0T5</accession>
<evidence type="ECO:0000256" key="1">
    <source>
        <dbReference type="SAM" id="SignalP"/>
    </source>
</evidence>
<gene>
    <name evidence="2" type="ORF">L484_008982</name>
</gene>
<evidence type="ECO:0000313" key="3">
    <source>
        <dbReference type="Proteomes" id="UP000030645"/>
    </source>
</evidence>
<dbReference type="AlphaFoldDB" id="W9R0T5"/>
<dbReference type="eggNOG" id="ENOG502RYHF">
    <property type="taxonomic scope" value="Eukaryota"/>
</dbReference>
<dbReference type="Proteomes" id="UP000030645">
    <property type="component" value="Unassembled WGS sequence"/>
</dbReference>
<reference evidence="3" key="1">
    <citation type="submission" date="2013-01" db="EMBL/GenBank/DDBJ databases">
        <title>Draft Genome Sequence of a Mulberry Tree, Morus notabilis C.K. Schneid.</title>
        <authorList>
            <person name="He N."/>
            <person name="Zhao S."/>
        </authorList>
    </citation>
    <scope>NUCLEOTIDE SEQUENCE</scope>
</reference>
<feature type="signal peptide" evidence="1">
    <location>
        <begin position="1"/>
        <end position="26"/>
    </location>
</feature>
<dbReference type="EMBL" id="KE344107">
    <property type="protein sequence ID" value="EXB53698.1"/>
    <property type="molecule type" value="Genomic_DNA"/>
</dbReference>
<name>W9R0T5_9ROSA</name>
<dbReference type="STRING" id="981085.W9R0T5"/>
<organism evidence="2 3">
    <name type="scientific">Morus notabilis</name>
    <dbReference type="NCBI Taxonomy" id="981085"/>
    <lineage>
        <taxon>Eukaryota</taxon>
        <taxon>Viridiplantae</taxon>
        <taxon>Streptophyta</taxon>
        <taxon>Embryophyta</taxon>
        <taxon>Tracheophyta</taxon>
        <taxon>Spermatophyta</taxon>
        <taxon>Magnoliopsida</taxon>
        <taxon>eudicotyledons</taxon>
        <taxon>Gunneridae</taxon>
        <taxon>Pentapetalae</taxon>
        <taxon>rosids</taxon>
        <taxon>fabids</taxon>
        <taxon>Rosales</taxon>
        <taxon>Moraceae</taxon>
        <taxon>Moreae</taxon>
        <taxon>Morus</taxon>
    </lineage>
</organism>
<feature type="chain" id="PRO_5004928237" description="Wall-associated receptor kinase C-terminal domain-containing protein" evidence="1">
    <location>
        <begin position="27"/>
        <end position="279"/>
    </location>
</feature>
<sequence>MRAFKEFHLLHLFLLIILIFCSATSCAEDALTRTCGQIPIQEPFSIQTHNLSIPLNHMLLCKYQKLYYRTSLGLFPISSINYTTKVFTISHPSCSHSLHYVSPLLLSAGFPTPPQPNSLLLFNCSNGKKNLSPFIRNHTCSQTCRPSPKIRVKEVEEGFSANCLLIDHVEKLDMSFHPRDLNCSHYRRFYRVESSDDDGEFEGFELGTRISFDIPDHAPNVCSECEKPNGNCGVGLRCICHAKECKDKVVSKGGSINGFGNVLVSLVCFLVVMVSEVVI</sequence>